<protein>
    <submittedName>
        <fullName evidence="1">Uncharacterized protein</fullName>
    </submittedName>
</protein>
<organism evidence="1">
    <name type="scientific">marine metagenome</name>
    <dbReference type="NCBI Taxonomy" id="408172"/>
    <lineage>
        <taxon>unclassified sequences</taxon>
        <taxon>metagenomes</taxon>
        <taxon>ecological metagenomes</taxon>
    </lineage>
</organism>
<sequence>MEFDRFTHERERLGEGCERIAGVDEAGRG</sequence>
<gene>
    <name evidence="1" type="ORF">METZ01_LOCUS430853</name>
</gene>
<feature type="non-terminal residue" evidence="1">
    <location>
        <position position="29"/>
    </location>
</feature>
<reference evidence="1" key="1">
    <citation type="submission" date="2018-05" db="EMBL/GenBank/DDBJ databases">
        <authorList>
            <person name="Lanie J.A."/>
            <person name="Ng W.-L."/>
            <person name="Kazmierczak K.M."/>
            <person name="Andrzejewski T.M."/>
            <person name="Davidsen T.M."/>
            <person name="Wayne K.J."/>
            <person name="Tettelin H."/>
            <person name="Glass J.I."/>
            <person name="Rusch D."/>
            <person name="Podicherti R."/>
            <person name="Tsui H.-C.T."/>
            <person name="Winkler M.E."/>
        </authorList>
    </citation>
    <scope>NUCLEOTIDE SEQUENCE</scope>
</reference>
<evidence type="ECO:0000313" key="1">
    <source>
        <dbReference type="EMBL" id="SVD77999.1"/>
    </source>
</evidence>
<proteinExistence type="predicted"/>
<dbReference type="AlphaFoldDB" id="A0A382Y4M6"/>
<accession>A0A382Y4M6</accession>
<name>A0A382Y4M6_9ZZZZ</name>
<dbReference type="EMBL" id="UINC01172755">
    <property type="protein sequence ID" value="SVD77999.1"/>
    <property type="molecule type" value="Genomic_DNA"/>
</dbReference>